<dbReference type="SUPFAM" id="SSF52540">
    <property type="entry name" value="P-loop containing nucleoside triphosphate hydrolases"/>
    <property type="match status" value="1"/>
</dbReference>
<evidence type="ECO:0000256" key="5">
    <source>
        <dbReference type="ARBA" id="ARBA00023204"/>
    </source>
</evidence>
<dbReference type="InParanoid" id="A0A1Y2GW12"/>
<dbReference type="GO" id="GO:0007131">
    <property type="term" value="P:reciprocal meiotic recombination"/>
    <property type="evidence" value="ECO:0007669"/>
    <property type="project" value="TreeGrafter"/>
</dbReference>
<organism evidence="7 8">
    <name type="scientific">Lobosporangium transversale</name>
    <dbReference type="NCBI Taxonomy" id="64571"/>
    <lineage>
        <taxon>Eukaryota</taxon>
        <taxon>Fungi</taxon>
        <taxon>Fungi incertae sedis</taxon>
        <taxon>Mucoromycota</taxon>
        <taxon>Mortierellomycotina</taxon>
        <taxon>Mortierellomycetes</taxon>
        <taxon>Mortierellales</taxon>
        <taxon>Mortierellaceae</taxon>
        <taxon>Lobosporangium</taxon>
    </lineage>
</organism>
<keyword evidence="6" id="KW-0539">Nucleus</keyword>
<dbReference type="PANTHER" id="PTHR46239">
    <property type="entry name" value="DNA REPAIR PROTEIN RAD51 HOMOLOG 3 RAD51C"/>
    <property type="match status" value="1"/>
</dbReference>
<comment type="subcellular location">
    <subcellularLocation>
        <location evidence="1">Nucleus</location>
    </subcellularLocation>
</comment>
<dbReference type="GO" id="GO:0033065">
    <property type="term" value="C:Rad51C-XRCC3 complex"/>
    <property type="evidence" value="ECO:0007669"/>
    <property type="project" value="TreeGrafter"/>
</dbReference>
<dbReference type="Proteomes" id="UP000193648">
    <property type="component" value="Unassembled WGS sequence"/>
</dbReference>
<keyword evidence="2" id="KW-0547">Nucleotide-binding</keyword>
<dbReference type="Gene3D" id="3.40.50.300">
    <property type="entry name" value="P-loop containing nucleotide triphosphate hydrolases"/>
    <property type="match status" value="1"/>
</dbReference>
<dbReference type="PANTHER" id="PTHR46239:SF1">
    <property type="entry name" value="DNA REPAIR PROTEIN RAD51 HOMOLOG 3"/>
    <property type="match status" value="1"/>
</dbReference>
<dbReference type="GO" id="GO:0008821">
    <property type="term" value="F:crossover junction DNA endonuclease activity"/>
    <property type="evidence" value="ECO:0007669"/>
    <property type="project" value="TreeGrafter"/>
</dbReference>
<comment type="caution">
    <text evidence="7">The sequence shown here is derived from an EMBL/GenBank/DDBJ whole genome shotgun (WGS) entry which is preliminary data.</text>
</comment>
<dbReference type="GO" id="GO:0000707">
    <property type="term" value="P:meiotic DNA recombinase assembly"/>
    <property type="evidence" value="ECO:0007669"/>
    <property type="project" value="TreeGrafter"/>
</dbReference>
<evidence type="ECO:0000256" key="3">
    <source>
        <dbReference type="ARBA" id="ARBA00022763"/>
    </source>
</evidence>
<keyword evidence="5" id="KW-0234">DNA repair</keyword>
<dbReference type="GO" id="GO:0005524">
    <property type="term" value="F:ATP binding"/>
    <property type="evidence" value="ECO:0007669"/>
    <property type="project" value="UniProtKB-KW"/>
</dbReference>
<keyword evidence="8" id="KW-1185">Reference proteome</keyword>
<dbReference type="GeneID" id="33561866"/>
<sequence length="139" mass="15145">MAASRPAVTLRLSHGVRDKVLRSGYDTVAELRSIPILELAAELKLSSDQTKELSHELHPEPASWVTVTADQVLEQEKNWTAITTSSISLDRLFGNGRGVPPGKITEICGLSGTGKTQLGSASTHRFRCLLEGQVVHRFL</sequence>
<gene>
    <name evidence="7" type="ORF">BCR41DRAFT_223530</name>
</gene>
<evidence type="ECO:0000313" key="8">
    <source>
        <dbReference type="Proteomes" id="UP000193648"/>
    </source>
</evidence>
<keyword evidence="3" id="KW-0227">DNA damage</keyword>
<dbReference type="InterPro" id="IPR052093">
    <property type="entry name" value="HR_Repair_Mediator"/>
</dbReference>
<dbReference type="AlphaFoldDB" id="A0A1Y2GW12"/>
<evidence type="ECO:0000256" key="1">
    <source>
        <dbReference type="ARBA" id="ARBA00004123"/>
    </source>
</evidence>
<evidence type="ECO:0000256" key="2">
    <source>
        <dbReference type="ARBA" id="ARBA00022741"/>
    </source>
</evidence>
<dbReference type="OrthoDB" id="5957327at2759"/>
<reference evidence="7 8" key="1">
    <citation type="submission" date="2016-07" db="EMBL/GenBank/DDBJ databases">
        <title>Pervasive Adenine N6-methylation of Active Genes in Fungi.</title>
        <authorList>
            <consortium name="DOE Joint Genome Institute"/>
            <person name="Mondo S.J."/>
            <person name="Dannebaum R.O."/>
            <person name="Kuo R.C."/>
            <person name="Labutti K."/>
            <person name="Haridas S."/>
            <person name="Kuo A."/>
            <person name="Salamov A."/>
            <person name="Ahrendt S.R."/>
            <person name="Lipzen A."/>
            <person name="Sullivan W."/>
            <person name="Andreopoulos W.B."/>
            <person name="Clum A."/>
            <person name="Lindquist E."/>
            <person name="Daum C."/>
            <person name="Ramamoorthy G.K."/>
            <person name="Gryganskyi A."/>
            <person name="Culley D."/>
            <person name="Magnuson J.K."/>
            <person name="James T.Y."/>
            <person name="O'Malley M.A."/>
            <person name="Stajich J.E."/>
            <person name="Spatafora J.W."/>
            <person name="Visel A."/>
            <person name="Grigoriev I.V."/>
        </authorList>
    </citation>
    <scope>NUCLEOTIDE SEQUENCE [LARGE SCALE GENOMIC DNA]</scope>
    <source>
        <strain evidence="7 8">NRRL 3116</strain>
    </source>
</reference>
<dbReference type="STRING" id="64571.A0A1Y2GW12"/>
<evidence type="ECO:0000256" key="6">
    <source>
        <dbReference type="ARBA" id="ARBA00023242"/>
    </source>
</evidence>
<dbReference type="EMBL" id="MCFF01000007">
    <property type="protein sequence ID" value="ORZ26457.1"/>
    <property type="molecule type" value="Genomic_DNA"/>
</dbReference>
<protein>
    <submittedName>
        <fullName evidence="7">Uncharacterized protein</fullName>
    </submittedName>
</protein>
<dbReference type="GO" id="GO:0005657">
    <property type="term" value="C:replication fork"/>
    <property type="evidence" value="ECO:0007669"/>
    <property type="project" value="TreeGrafter"/>
</dbReference>
<name>A0A1Y2GW12_9FUNG</name>
<dbReference type="RefSeq" id="XP_021884222.1">
    <property type="nucleotide sequence ID" value="XM_022020022.1"/>
</dbReference>
<evidence type="ECO:0000256" key="4">
    <source>
        <dbReference type="ARBA" id="ARBA00022840"/>
    </source>
</evidence>
<proteinExistence type="predicted"/>
<dbReference type="GO" id="GO:0033063">
    <property type="term" value="C:Rad51B-Rad51C-Rad51D-XRCC2 complex"/>
    <property type="evidence" value="ECO:0007669"/>
    <property type="project" value="TreeGrafter"/>
</dbReference>
<evidence type="ECO:0000313" key="7">
    <source>
        <dbReference type="EMBL" id="ORZ26457.1"/>
    </source>
</evidence>
<dbReference type="GO" id="GO:0000400">
    <property type="term" value="F:four-way junction DNA binding"/>
    <property type="evidence" value="ECO:0007669"/>
    <property type="project" value="TreeGrafter"/>
</dbReference>
<keyword evidence="4" id="KW-0067">ATP-binding</keyword>
<accession>A0A1Y2GW12</accession>
<dbReference type="InterPro" id="IPR027417">
    <property type="entry name" value="P-loop_NTPase"/>
</dbReference>